<accession>A0ABQ0MMZ7</accession>
<dbReference type="InterPro" id="IPR037257">
    <property type="entry name" value="T2SS_E_N_sf"/>
</dbReference>
<dbReference type="Pfam" id="PF05157">
    <property type="entry name" value="MshEN"/>
    <property type="match status" value="1"/>
</dbReference>
<evidence type="ECO:0000259" key="1">
    <source>
        <dbReference type="Pfam" id="PF05157"/>
    </source>
</evidence>
<gene>
    <name evidence="2" type="ORF">GPEL0_01f4811</name>
</gene>
<organism evidence="2 3">
    <name type="scientific">Geoanaerobacter pelophilus</name>
    <dbReference type="NCBI Taxonomy" id="60036"/>
    <lineage>
        <taxon>Bacteria</taxon>
        <taxon>Pseudomonadati</taxon>
        <taxon>Thermodesulfobacteriota</taxon>
        <taxon>Desulfuromonadia</taxon>
        <taxon>Geobacterales</taxon>
        <taxon>Geobacteraceae</taxon>
        <taxon>Geoanaerobacter</taxon>
    </lineage>
</organism>
<dbReference type="Gene3D" id="3.30.300.160">
    <property type="entry name" value="Type II secretion system, protein E, N-terminal domain"/>
    <property type="match status" value="1"/>
</dbReference>
<dbReference type="PANTHER" id="PTHR30258">
    <property type="entry name" value="TYPE II SECRETION SYSTEM PROTEIN GSPE-RELATED"/>
    <property type="match status" value="1"/>
</dbReference>
<dbReference type="InterPro" id="IPR007831">
    <property type="entry name" value="T2SS_GspE_N"/>
</dbReference>
<evidence type="ECO:0000313" key="3">
    <source>
        <dbReference type="Proteomes" id="UP000194153"/>
    </source>
</evidence>
<name>A0ABQ0MMZ7_9BACT</name>
<dbReference type="Proteomes" id="UP000194153">
    <property type="component" value="Unassembled WGS sequence"/>
</dbReference>
<dbReference type="EMBL" id="BDQG01000001">
    <property type="protein sequence ID" value="GAW68456.1"/>
    <property type="molecule type" value="Genomic_DNA"/>
</dbReference>
<dbReference type="PANTHER" id="PTHR30258:SF3">
    <property type="entry name" value="SLL1921 PROTEIN"/>
    <property type="match status" value="1"/>
</dbReference>
<evidence type="ECO:0000313" key="2">
    <source>
        <dbReference type="EMBL" id="GAW68456.1"/>
    </source>
</evidence>
<reference evidence="3" key="1">
    <citation type="submission" date="2017-05" db="EMBL/GenBank/DDBJ databases">
        <title>Draft genome sequence of Geobacter pelophilus, a iron(III)-reducing bacteria.</title>
        <authorList>
            <person name="Aoyagi T."/>
            <person name="Koike H."/>
            <person name="Morita T."/>
            <person name="Sato Y."/>
            <person name="Habe H."/>
            <person name="Hori T."/>
        </authorList>
    </citation>
    <scope>NUCLEOTIDE SEQUENCE [LARGE SCALE GENOMIC DNA]</scope>
    <source>
        <strain evidence="3">Drf2</strain>
    </source>
</reference>
<feature type="domain" description="Type II secretion system protein GspE N-terminal" evidence="1">
    <location>
        <begin position="109"/>
        <end position="184"/>
    </location>
</feature>
<proteinExistence type="predicted"/>
<sequence length="386" mass="42187">MELQRLRLPLGWVECENYLRWYTRCPFIVSDKPSAPARRCHMSARLGEILLKVGTLTEEQLEQVLHAQSIYGGRLGTNLVEMGLVEEEELARVLSEQLGVPCAHPAELGSIPESLLKMFQLELVQRYRVLPLALDGKRLTVAMTNPSDFKALEDIAFMTGMVVLPKVCSELRLSIALERIFGVKRPMRYIPVEGGARSRFAATLAERGSADPAWDGGKVDHAWERVSLKDLSERLAQAAGESDVVQGLLAYLAGEFDRGGFLRLKGGAVHGVQAADRGAHLKGFPFFAAAVAETRELKRVVEEKRLFLGELGTNQGDGMLLRAMGGEVPGAALLVPVVLGRQVLGVVCVNDQGGRLGGGAFELQRVAVMAGLSFEMLSLRKRIMTV</sequence>
<keyword evidence="3" id="KW-1185">Reference proteome</keyword>
<dbReference type="SUPFAM" id="SSF160246">
    <property type="entry name" value="EspE N-terminal domain-like"/>
    <property type="match status" value="1"/>
</dbReference>
<dbReference type="Gene3D" id="1.10.40.70">
    <property type="match status" value="1"/>
</dbReference>
<protein>
    <submittedName>
        <fullName evidence="2">General secretion pathway protein E</fullName>
    </submittedName>
</protein>
<comment type="caution">
    <text evidence="2">The sequence shown here is derived from an EMBL/GenBank/DDBJ whole genome shotgun (WGS) entry which is preliminary data.</text>
</comment>